<evidence type="ECO:0000256" key="1">
    <source>
        <dbReference type="ARBA" id="ARBA00004294"/>
    </source>
</evidence>
<dbReference type="GO" id="GO:0015031">
    <property type="term" value="P:protein transport"/>
    <property type="evidence" value="ECO:0007669"/>
    <property type="project" value="UniProtKB-KW"/>
</dbReference>
<keyword evidence="6" id="KW-0472">Membrane</keyword>
<evidence type="ECO:0000256" key="7">
    <source>
        <dbReference type="SAM" id="MobiDB-lite"/>
    </source>
</evidence>
<evidence type="ECO:0000256" key="6">
    <source>
        <dbReference type="ARBA" id="ARBA00023136"/>
    </source>
</evidence>
<dbReference type="OMA" id="PMWYNTP"/>
<evidence type="ECO:0000259" key="8">
    <source>
        <dbReference type="Pfam" id="PF10568"/>
    </source>
</evidence>
<evidence type="ECO:0000313" key="9">
    <source>
        <dbReference type="EMBL" id="EDK42929.1"/>
    </source>
</evidence>
<dbReference type="eggNOG" id="KOG3028">
    <property type="taxonomic scope" value="Eukaryota"/>
</dbReference>
<organism evidence="9 10">
    <name type="scientific">Lodderomyces elongisporus (strain ATCC 11503 / CBS 2605 / JCM 1781 / NBRC 1676 / NRRL YB-4239)</name>
    <name type="common">Yeast</name>
    <name type="synonym">Saccharomyces elongisporus</name>
    <dbReference type="NCBI Taxonomy" id="379508"/>
    <lineage>
        <taxon>Eukaryota</taxon>
        <taxon>Fungi</taxon>
        <taxon>Dikarya</taxon>
        <taxon>Ascomycota</taxon>
        <taxon>Saccharomycotina</taxon>
        <taxon>Pichiomycetes</taxon>
        <taxon>Debaryomycetaceae</taxon>
        <taxon>Candida/Lodderomyces clade</taxon>
        <taxon>Lodderomyces</taxon>
    </lineage>
</organism>
<name>A5DUS1_LODEL</name>
<dbReference type="GO" id="GO:0001401">
    <property type="term" value="C:SAM complex"/>
    <property type="evidence" value="ECO:0007669"/>
    <property type="project" value="InterPro"/>
</dbReference>
<evidence type="ECO:0000256" key="3">
    <source>
        <dbReference type="ARBA" id="ARBA00022787"/>
    </source>
</evidence>
<dbReference type="AlphaFoldDB" id="A5DUS1"/>
<comment type="subcellular location">
    <subcellularLocation>
        <location evidence="1">Mitochondrion outer membrane</location>
    </subcellularLocation>
</comment>
<evidence type="ECO:0000313" key="10">
    <source>
        <dbReference type="Proteomes" id="UP000001996"/>
    </source>
</evidence>
<dbReference type="STRING" id="379508.A5DUS1"/>
<dbReference type="Pfam" id="PF10568">
    <property type="entry name" value="Tom37"/>
    <property type="match status" value="1"/>
</dbReference>
<keyword evidence="2" id="KW-0813">Transport</keyword>
<dbReference type="VEuPathDB" id="FungiDB:LELG_01107"/>
<feature type="region of interest" description="Disordered" evidence="7">
    <location>
        <begin position="242"/>
        <end position="275"/>
    </location>
</feature>
<dbReference type="InterPro" id="IPR050931">
    <property type="entry name" value="Mito_Protein_Transport_Metaxin"/>
</dbReference>
<feature type="compositionally biased region" description="Basic and acidic residues" evidence="7">
    <location>
        <begin position="242"/>
        <end position="271"/>
    </location>
</feature>
<gene>
    <name evidence="9" type="ORF">LELG_01107</name>
</gene>
<keyword evidence="5" id="KW-0496">Mitochondrion</keyword>
<evidence type="ECO:0000256" key="4">
    <source>
        <dbReference type="ARBA" id="ARBA00022927"/>
    </source>
</evidence>
<dbReference type="InParanoid" id="A5DUS1"/>
<protein>
    <recommendedName>
        <fullName evidence="8">Mitochondrial outer membrane transport complex Sam37/metaxin N-terminal domain-containing protein</fullName>
    </recommendedName>
</protein>
<dbReference type="GeneID" id="5235394"/>
<dbReference type="PANTHER" id="PTHR12289:SF41">
    <property type="entry name" value="FAILED AXON CONNECTIONS-RELATED"/>
    <property type="match status" value="1"/>
</dbReference>
<dbReference type="InterPro" id="IPR019564">
    <property type="entry name" value="Sam37/metaxin_N"/>
</dbReference>
<keyword evidence="3" id="KW-1000">Mitochondrion outer membrane</keyword>
<reference evidence="9 10" key="1">
    <citation type="journal article" date="2009" name="Nature">
        <title>Evolution of pathogenicity and sexual reproduction in eight Candida genomes.</title>
        <authorList>
            <person name="Butler G."/>
            <person name="Rasmussen M.D."/>
            <person name="Lin M.F."/>
            <person name="Santos M.A."/>
            <person name="Sakthikumar S."/>
            <person name="Munro C.A."/>
            <person name="Rheinbay E."/>
            <person name="Grabherr M."/>
            <person name="Forche A."/>
            <person name="Reedy J.L."/>
            <person name="Agrafioti I."/>
            <person name="Arnaud M.B."/>
            <person name="Bates S."/>
            <person name="Brown A.J."/>
            <person name="Brunke S."/>
            <person name="Costanzo M.C."/>
            <person name="Fitzpatrick D.A."/>
            <person name="de Groot P.W."/>
            <person name="Harris D."/>
            <person name="Hoyer L.L."/>
            <person name="Hube B."/>
            <person name="Klis F.M."/>
            <person name="Kodira C."/>
            <person name="Lennard N."/>
            <person name="Logue M.E."/>
            <person name="Martin R."/>
            <person name="Neiman A.M."/>
            <person name="Nikolaou E."/>
            <person name="Quail M.A."/>
            <person name="Quinn J."/>
            <person name="Santos M.C."/>
            <person name="Schmitzberger F.F."/>
            <person name="Sherlock G."/>
            <person name="Shah P."/>
            <person name="Silverstein K.A."/>
            <person name="Skrzypek M.S."/>
            <person name="Soll D."/>
            <person name="Staggs R."/>
            <person name="Stansfield I."/>
            <person name="Stumpf M.P."/>
            <person name="Sudbery P.E."/>
            <person name="Srikantha T."/>
            <person name="Zeng Q."/>
            <person name="Berman J."/>
            <person name="Berriman M."/>
            <person name="Heitman J."/>
            <person name="Gow N.A."/>
            <person name="Lorenz M.C."/>
            <person name="Birren B.W."/>
            <person name="Kellis M."/>
            <person name="Cuomo C.A."/>
        </authorList>
    </citation>
    <scope>NUCLEOTIDE SEQUENCE [LARGE SCALE GENOMIC DNA]</scope>
    <source>
        <strain evidence="10">ATCC 11503 / BCRC 21390 / CBS 2605 / JCM 1781 / NBRC 1676 / NRRL YB-4239</strain>
    </source>
</reference>
<sequence length="362" mass="41283">MIQLHVWGLQDKVSIISPQCVASVWLACLVLDSKAFEVVTSNNTNLSTSGEFPILLLENGQCISGYLAIALYLLSNYTSLETLQVLNNRQQLINVGLVSQLTETLEIINQYNLFINTTNYEKYTRKLLSNFYPFPMMYNLSLSFYNTAQQKVKLLGLDKSKTSLFNFSSNNADVVVAETETVNSEQSDSEDVGEEGTNKGISGLHERYLLQKSKTKEVLKESKASMRCLMKVEKYVNEIESLKESENGKEEKRDEEKEKEKEKDDNQKNNRENSSYIFGNLPSSGDILFLACIYCLTSKEIPDRFIQDYLSSQKASFSETAKLKIDELQKNTITNCTIRPPKGREIPSLYNEVMYWTGYVKY</sequence>
<keyword evidence="4" id="KW-0653">Protein transport</keyword>
<feature type="region of interest" description="Disordered" evidence="7">
    <location>
        <begin position="181"/>
        <end position="200"/>
    </location>
</feature>
<dbReference type="Proteomes" id="UP000001996">
    <property type="component" value="Unassembled WGS sequence"/>
</dbReference>
<dbReference type="GO" id="GO:0007005">
    <property type="term" value="P:mitochondrion organization"/>
    <property type="evidence" value="ECO:0007669"/>
    <property type="project" value="TreeGrafter"/>
</dbReference>
<dbReference type="KEGG" id="lel:PVL30_001071"/>
<evidence type="ECO:0000256" key="5">
    <source>
        <dbReference type="ARBA" id="ARBA00023128"/>
    </source>
</evidence>
<evidence type="ECO:0000256" key="2">
    <source>
        <dbReference type="ARBA" id="ARBA00022448"/>
    </source>
</evidence>
<proteinExistence type="predicted"/>
<accession>A5DUS1</accession>
<dbReference type="HOGENOM" id="CLU_078884_0_0_1"/>
<dbReference type="EMBL" id="CH981524">
    <property type="protein sequence ID" value="EDK42929.1"/>
    <property type="molecule type" value="Genomic_DNA"/>
</dbReference>
<feature type="domain" description="Mitochondrial outer membrane transport complex Sam37/metaxin N-terminal" evidence="8">
    <location>
        <begin position="20"/>
        <end position="142"/>
    </location>
</feature>
<dbReference type="OrthoDB" id="5835136at2759"/>
<keyword evidence="10" id="KW-1185">Reference proteome</keyword>
<dbReference type="PANTHER" id="PTHR12289">
    <property type="entry name" value="METAXIN RELATED"/>
    <property type="match status" value="1"/>
</dbReference>